<evidence type="ECO:0000313" key="2">
    <source>
        <dbReference type="Proteomes" id="UP000438429"/>
    </source>
</evidence>
<sequence length="123" mass="13487">MPAWLCRHSSAEIRRQYGNHGVYHSRSNSNASASVCLTVLTTVYFKISRLKIRADVTLFDTRNVVLSVARRSAASSNAALAHLSCVLTPPPPPPLAYKRIFFISSSVINTDNVCLGVKSSHKD</sequence>
<protein>
    <submittedName>
        <fullName evidence="1">Uncharacterized protein</fullName>
    </submittedName>
</protein>
<reference evidence="1 2" key="1">
    <citation type="submission" date="2019-06" db="EMBL/GenBank/DDBJ databases">
        <title>Draft genomes of female and male turbot (Scophthalmus maximus).</title>
        <authorList>
            <person name="Xu H."/>
            <person name="Xu X.-W."/>
            <person name="Shao C."/>
            <person name="Chen S."/>
        </authorList>
    </citation>
    <scope>NUCLEOTIDE SEQUENCE [LARGE SCALE GENOMIC DNA]</scope>
    <source>
        <strain evidence="1">Ysfricsl-2016a</strain>
        <tissue evidence="1">Blood</tissue>
    </source>
</reference>
<dbReference type="Proteomes" id="UP000438429">
    <property type="component" value="Unassembled WGS sequence"/>
</dbReference>
<name>A0A6A4SFQ5_SCOMX</name>
<dbReference type="EMBL" id="VEVO01000012">
    <property type="protein sequence ID" value="KAF0033986.1"/>
    <property type="molecule type" value="Genomic_DNA"/>
</dbReference>
<dbReference type="AlphaFoldDB" id="A0A6A4SFQ5"/>
<comment type="caution">
    <text evidence="1">The sequence shown here is derived from an EMBL/GenBank/DDBJ whole genome shotgun (WGS) entry which is preliminary data.</text>
</comment>
<proteinExistence type="predicted"/>
<evidence type="ECO:0000313" key="1">
    <source>
        <dbReference type="EMBL" id="KAF0033986.1"/>
    </source>
</evidence>
<organism evidence="1 2">
    <name type="scientific">Scophthalmus maximus</name>
    <name type="common">Turbot</name>
    <name type="synonym">Psetta maxima</name>
    <dbReference type="NCBI Taxonomy" id="52904"/>
    <lineage>
        <taxon>Eukaryota</taxon>
        <taxon>Metazoa</taxon>
        <taxon>Chordata</taxon>
        <taxon>Craniata</taxon>
        <taxon>Vertebrata</taxon>
        <taxon>Euteleostomi</taxon>
        <taxon>Actinopterygii</taxon>
        <taxon>Neopterygii</taxon>
        <taxon>Teleostei</taxon>
        <taxon>Neoteleostei</taxon>
        <taxon>Acanthomorphata</taxon>
        <taxon>Carangaria</taxon>
        <taxon>Pleuronectiformes</taxon>
        <taxon>Pleuronectoidei</taxon>
        <taxon>Scophthalmidae</taxon>
        <taxon>Scophthalmus</taxon>
    </lineage>
</organism>
<gene>
    <name evidence="1" type="ORF">F2P81_014052</name>
</gene>
<accession>A0A6A4SFQ5</accession>